<dbReference type="PANTHER" id="PTHR22379:SF1">
    <property type="entry name" value="RIKEN CDNA 4930407I10 GENE"/>
    <property type="match status" value="1"/>
</dbReference>
<name>A0A673VEE1_SURSU</name>
<dbReference type="InterPro" id="IPR031715">
    <property type="entry name" value="DUF4727"/>
</dbReference>
<dbReference type="Ensembl" id="ENSSSUT00005036600.1">
    <property type="protein sequence ID" value="ENSSSUP00005032082.1"/>
    <property type="gene ID" value="ENSSSUG00005020675.1"/>
</dbReference>
<reference evidence="1" key="3">
    <citation type="submission" date="2025-09" db="UniProtKB">
        <authorList>
            <consortium name="Ensembl"/>
        </authorList>
    </citation>
    <scope>IDENTIFICATION</scope>
</reference>
<dbReference type="Pfam" id="PF15856">
    <property type="entry name" value="DUF4727"/>
    <property type="match status" value="1"/>
</dbReference>
<dbReference type="PANTHER" id="PTHR22379">
    <property type="entry name" value="RIKEN CDNA 4930407I10 GENE"/>
    <property type="match status" value="1"/>
</dbReference>
<dbReference type="Proteomes" id="UP000472268">
    <property type="component" value="Chromosome 10"/>
</dbReference>
<dbReference type="AlphaFoldDB" id="A0A673VEE1"/>
<evidence type="ECO:0000313" key="1">
    <source>
        <dbReference type="Ensembl" id="ENSSSUP00005032082.1"/>
    </source>
</evidence>
<sequence length="246" mass="28346">MLLPLLGACAVVGPFQGPEWEPVRGLLSEDHGCRDPRCCGNLLVLCLFLLWQVQHRWHQVTRTHASMRKVTKVPPQKWAVSSTRHGTCLRLTPESFFNLRDFSGLDAHVQQRAQKKIHEYQRSLQESRTQHLLSQQHPCQDPPWDFHTPSEPIFCTTSFSSTCMLPQDSPWEARQVPWCLSDEQSRPSLHMYRRRDQLLVRSQEELVPLELVVSTRSPLTPMTLATPLSNLPSSQRLHFCSRVPAR</sequence>
<accession>A0A673VEE1</accession>
<proteinExistence type="predicted"/>
<evidence type="ECO:0000313" key="2">
    <source>
        <dbReference type="Proteomes" id="UP000472268"/>
    </source>
</evidence>
<reference evidence="1 2" key="1">
    <citation type="submission" date="2019-05" db="EMBL/GenBank/DDBJ databases">
        <title>A Chromosome-scale Meerkat (S. suricatta) Genome Assembly.</title>
        <authorList>
            <person name="Dudchenko O."/>
            <person name="Lieberman Aiden E."/>
            <person name="Tung J."/>
            <person name="Barreiro L.B."/>
            <person name="Clutton-Brock T.H."/>
        </authorList>
    </citation>
    <scope>NUCLEOTIDE SEQUENCE [LARGE SCALE GENOMIC DNA]</scope>
</reference>
<reference evidence="1" key="2">
    <citation type="submission" date="2025-08" db="UniProtKB">
        <authorList>
            <consortium name="Ensembl"/>
        </authorList>
    </citation>
    <scope>IDENTIFICATION</scope>
</reference>
<organism evidence="1 2">
    <name type="scientific">Suricata suricatta</name>
    <name type="common">Meerkat</name>
    <dbReference type="NCBI Taxonomy" id="37032"/>
    <lineage>
        <taxon>Eukaryota</taxon>
        <taxon>Metazoa</taxon>
        <taxon>Chordata</taxon>
        <taxon>Craniata</taxon>
        <taxon>Vertebrata</taxon>
        <taxon>Euteleostomi</taxon>
        <taxon>Mammalia</taxon>
        <taxon>Eutheria</taxon>
        <taxon>Laurasiatheria</taxon>
        <taxon>Carnivora</taxon>
        <taxon>Feliformia</taxon>
        <taxon>Herpestidae</taxon>
        <taxon>Suricata</taxon>
    </lineage>
</organism>
<dbReference type="OMA" id="TRTHRSM"/>
<keyword evidence="2" id="KW-1185">Reference proteome</keyword>
<protein>
    <submittedName>
        <fullName evidence="1">Uncharacterized protein</fullName>
    </submittedName>
</protein>